<keyword evidence="1" id="KW-0812">Transmembrane</keyword>
<evidence type="ECO:0000313" key="3">
    <source>
        <dbReference type="EMBL" id="GAA56009.1"/>
    </source>
</evidence>
<reference evidence="3" key="1">
    <citation type="journal article" date="2011" name="Genome Biol.">
        <title>The draft genome of the carcinogenic human liver fluke Clonorchis sinensis.</title>
        <authorList>
            <person name="Wang X."/>
            <person name="Chen W."/>
            <person name="Huang Y."/>
            <person name="Sun J."/>
            <person name="Men J."/>
            <person name="Liu H."/>
            <person name="Luo F."/>
            <person name="Guo L."/>
            <person name="Lv X."/>
            <person name="Deng C."/>
            <person name="Zhou C."/>
            <person name="Fan Y."/>
            <person name="Li X."/>
            <person name="Huang L."/>
            <person name="Hu Y."/>
            <person name="Liang C."/>
            <person name="Hu X."/>
            <person name="Xu J."/>
            <person name="Yu X."/>
        </authorList>
    </citation>
    <scope>NUCLEOTIDE SEQUENCE [LARGE SCALE GENOMIC DNA]</scope>
    <source>
        <strain evidence="3">Henan</strain>
    </source>
</reference>
<reference key="2">
    <citation type="submission" date="2011-10" db="EMBL/GenBank/DDBJ databases">
        <title>The genome and transcriptome sequence of Clonorchis sinensis provide insights into the carcinogenic liver fluke.</title>
        <authorList>
            <person name="Wang X."/>
            <person name="Huang Y."/>
            <person name="Chen W."/>
            <person name="Liu H."/>
            <person name="Guo L."/>
            <person name="Chen Y."/>
            <person name="Luo F."/>
            <person name="Zhou W."/>
            <person name="Sun J."/>
            <person name="Mao Q."/>
            <person name="Liang P."/>
            <person name="Zhou C."/>
            <person name="Tian Y."/>
            <person name="Men J."/>
            <person name="Lv X."/>
            <person name="Huang L."/>
            <person name="Zhou J."/>
            <person name="Hu Y."/>
            <person name="Li R."/>
            <person name="Zhang F."/>
            <person name="Lei H."/>
            <person name="Li X."/>
            <person name="Hu X."/>
            <person name="Liang C."/>
            <person name="Xu J."/>
            <person name="Wu Z."/>
            <person name="Yu X."/>
        </authorList>
    </citation>
    <scope>NUCLEOTIDE SEQUENCE</scope>
    <source>
        <strain>Henan</strain>
    </source>
</reference>
<keyword evidence="4" id="KW-1185">Reference proteome</keyword>
<name>G7YSS9_CLOSI</name>
<feature type="transmembrane region" description="Helical" evidence="1">
    <location>
        <begin position="1128"/>
        <end position="1152"/>
    </location>
</feature>
<feature type="domain" description="Ig-like" evidence="2">
    <location>
        <begin position="534"/>
        <end position="633"/>
    </location>
</feature>
<dbReference type="PROSITE" id="PS50835">
    <property type="entry name" value="IG_LIKE"/>
    <property type="match status" value="1"/>
</dbReference>
<evidence type="ECO:0000259" key="2">
    <source>
        <dbReference type="PROSITE" id="PS50835"/>
    </source>
</evidence>
<evidence type="ECO:0000256" key="1">
    <source>
        <dbReference type="SAM" id="Phobius"/>
    </source>
</evidence>
<dbReference type="EMBL" id="DF144135">
    <property type="protein sequence ID" value="GAA56009.1"/>
    <property type="molecule type" value="Genomic_DNA"/>
</dbReference>
<evidence type="ECO:0000313" key="4">
    <source>
        <dbReference type="Proteomes" id="UP000008909"/>
    </source>
</evidence>
<sequence length="1260" mass="143451">MWFQRALQTLRDSDNPIHMKLSGDIPLMNSPKKKDVNCGFSADRPSAFQVRWSIIYDPAKRLSINGSVLEIAPGLLMHRARNLCKLSRIMTKDKKSSPAQTNGPTSSDVKLITAIKLDASLYELSSTTTFVDGDSGIQFEYRISMRFLVRFPFWRTRETGLTVLESATRNQTSQLQDDASIRSLEENQTTYLYSAKPTILQFGFHMPCLRHMFTGLNECRTPWSFEGGIRMKRRPQPHSTVYATGVRPEPQITPERSFLWLDESVSFKLQLKVDHLSRSIQKRLQSSLTIMVHISGRRSHGLKGNVLYPVTLHQPSAENWTSFQIHYDLFYSSYRFKLRKRLEFRGRRWGEKAQWLEREFTDRKIRSLNPTSVCRLLLSRLRQPGSIPALVLPLDGMAVRHQKNATAERLRPRPSVRFNIPECHLEADEYYPWYSVSITEGNDVLDFLEEHISWPFSHQRQQGVYLCTAHLGETYVHQEKTQKNRNSIIQEQSLQNEWKHVTSSQNLADLASRGIKELDDLSHWMYGPKLFNEPKIPVSSLTPDRIPHVWYPLGYVNPETRVISGSGATFTCMVNDWRLPKNTPVSIWWERRQDEHNLFRSRNASLFSVKSTDELAIFVYDCVIMSGETIKIKQGNNGNNFLPVIDITETLDGENTGDPVVNAGDNKQLECDLLPLGVVDELHGLWKATVNGDAADIVEVDHTANRAKIRPRNPPGYYTQETSFVVNCVLFASDDTGTIIRQFNRTVTVKSKRQLNHLNCHLYNFRCNSKCDWSILQVNRLDAACDLLAPQRGMRTVADEIPMPFRRSDFEQAHHLDTGRACELPRHLKIRAYCPPLCCTNKSGNVKRSIYTQTSVFPHPVGRETNAYFSLPFAESDVSGVLFVPPDGILHVGSPDEIQCILDGDQSVSKKGHFILTDMRSRDDLLSTDNRSTPVRIRPPAGETTYPKHGSTVVRCTWEHTNTGDRFERDLTVRILPANLTGTLDRENTDDPVLDVGDNKQLECDLLPLGLAAELDGVWKATVNGAAADIVEIDHTANRAKIRPRNPPGYYTQETSFVVNCVLLASDDNETVILQFNRTVTVNRLTRAIPTLRSEWAGLGQTTKSSVLEALFQAVINLQFMPRRKFRLWWIPVMLLWFLILVATVLLIGQLCGSKRDWDFMRADIQNIVHNVQTTPLVTWNPTKPIPPVPVPPRRIQPYNQLFACIKTSLICLLSGGNYGLQSMPEQDPFMVEISDAVYRSSLTKESRDLMSTDKLSEVD</sequence>
<dbReference type="AlphaFoldDB" id="G7YSS9"/>
<gene>
    <name evidence="3" type="ORF">CLF_109635</name>
</gene>
<organism evidence="3 4">
    <name type="scientific">Clonorchis sinensis</name>
    <name type="common">Chinese liver fluke</name>
    <dbReference type="NCBI Taxonomy" id="79923"/>
    <lineage>
        <taxon>Eukaryota</taxon>
        <taxon>Metazoa</taxon>
        <taxon>Spiralia</taxon>
        <taxon>Lophotrochozoa</taxon>
        <taxon>Platyhelminthes</taxon>
        <taxon>Trematoda</taxon>
        <taxon>Digenea</taxon>
        <taxon>Opisthorchiida</taxon>
        <taxon>Opisthorchiata</taxon>
        <taxon>Opisthorchiidae</taxon>
        <taxon>Clonorchis</taxon>
    </lineage>
</organism>
<keyword evidence="1" id="KW-0472">Membrane</keyword>
<dbReference type="Proteomes" id="UP000008909">
    <property type="component" value="Unassembled WGS sequence"/>
</dbReference>
<dbReference type="InterPro" id="IPR007110">
    <property type="entry name" value="Ig-like_dom"/>
</dbReference>
<protein>
    <recommendedName>
        <fullName evidence="2">Ig-like domain-containing protein</fullName>
    </recommendedName>
</protein>
<accession>G7YSS9</accession>
<keyword evidence="1" id="KW-1133">Transmembrane helix</keyword>
<proteinExistence type="predicted"/>